<evidence type="ECO:0000256" key="1">
    <source>
        <dbReference type="SAM" id="MobiDB-lite"/>
    </source>
</evidence>
<dbReference type="Proteomes" id="UP000327118">
    <property type="component" value="Unassembled WGS sequence"/>
</dbReference>
<keyword evidence="2" id="KW-0812">Transmembrane</keyword>
<dbReference type="EMBL" id="ML739064">
    <property type="protein sequence ID" value="KAE8354838.1"/>
    <property type="molecule type" value="Genomic_DNA"/>
</dbReference>
<feature type="compositionally biased region" description="Basic and acidic residues" evidence="1">
    <location>
        <begin position="252"/>
        <end position="261"/>
    </location>
</feature>
<feature type="chain" id="PRO_5024966132" description="Mid2 domain-containing protein" evidence="3">
    <location>
        <begin position="28"/>
        <end position="261"/>
    </location>
</feature>
<feature type="signal peptide" evidence="3">
    <location>
        <begin position="1"/>
        <end position="27"/>
    </location>
</feature>
<evidence type="ECO:0000256" key="2">
    <source>
        <dbReference type="SAM" id="Phobius"/>
    </source>
</evidence>
<keyword evidence="2" id="KW-1133">Transmembrane helix</keyword>
<evidence type="ECO:0000313" key="4">
    <source>
        <dbReference type="EMBL" id="KAE8354838.1"/>
    </source>
</evidence>
<accession>A0A5N6ZBP2</accession>
<proteinExistence type="predicted"/>
<keyword evidence="3" id="KW-0732">Signal</keyword>
<dbReference type="AlphaFoldDB" id="A0A5N6ZBP2"/>
<organism evidence="4 5">
    <name type="scientific">Aspergillus coremiiformis</name>
    <dbReference type="NCBI Taxonomy" id="138285"/>
    <lineage>
        <taxon>Eukaryota</taxon>
        <taxon>Fungi</taxon>
        <taxon>Dikarya</taxon>
        <taxon>Ascomycota</taxon>
        <taxon>Pezizomycotina</taxon>
        <taxon>Eurotiomycetes</taxon>
        <taxon>Eurotiomycetidae</taxon>
        <taxon>Eurotiales</taxon>
        <taxon>Aspergillaceae</taxon>
        <taxon>Aspergillus</taxon>
        <taxon>Aspergillus subgen. Circumdati</taxon>
    </lineage>
</organism>
<sequence length="261" mass="28067">MHDAGRATMNPLHVVVLLLPLLTLVCGLEILQPAEDNIVNAMDGVTVKWIYNSSSDPLEADFQIGQMGHKIIPRAIVELNISSILFGSQYVTELLGPSAFVRIWNADWILLSRTTELAIVTGFTFTTYTSLPSMTPKLVPHTTTVRLETMTSTSGANSARSTTDSPKATVTVTAITDPTLHDSKDGLSTSTKAGIGVGVSVGGIMIIAAAVFLFVRNRRKQATTKEGVPRTTTSTPKKEVVTSEPAELQTTTKHESYELPA</sequence>
<gene>
    <name evidence="4" type="ORF">BDV28DRAFT_70263</name>
</gene>
<keyword evidence="5" id="KW-1185">Reference proteome</keyword>
<evidence type="ECO:0000256" key="3">
    <source>
        <dbReference type="SAM" id="SignalP"/>
    </source>
</evidence>
<evidence type="ECO:0000313" key="5">
    <source>
        <dbReference type="Proteomes" id="UP000327118"/>
    </source>
</evidence>
<dbReference type="OrthoDB" id="4499262at2759"/>
<feature type="region of interest" description="Disordered" evidence="1">
    <location>
        <begin position="221"/>
        <end position="261"/>
    </location>
</feature>
<feature type="transmembrane region" description="Helical" evidence="2">
    <location>
        <begin position="193"/>
        <end position="215"/>
    </location>
</feature>
<protein>
    <recommendedName>
        <fullName evidence="6">Mid2 domain-containing protein</fullName>
    </recommendedName>
</protein>
<name>A0A5N6ZBP2_9EURO</name>
<evidence type="ECO:0008006" key="6">
    <source>
        <dbReference type="Google" id="ProtNLM"/>
    </source>
</evidence>
<reference evidence="5" key="1">
    <citation type="submission" date="2019-04" db="EMBL/GenBank/DDBJ databases">
        <title>Friends and foes A comparative genomics studyof 23 Aspergillus species from section Flavi.</title>
        <authorList>
            <consortium name="DOE Joint Genome Institute"/>
            <person name="Kjaerbolling I."/>
            <person name="Vesth T."/>
            <person name="Frisvad J.C."/>
            <person name="Nybo J.L."/>
            <person name="Theobald S."/>
            <person name="Kildgaard S."/>
            <person name="Isbrandt T."/>
            <person name="Kuo A."/>
            <person name="Sato A."/>
            <person name="Lyhne E.K."/>
            <person name="Kogle M.E."/>
            <person name="Wiebenga A."/>
            <person name="Kun R.S."/>
            <person name="Lubbers R.J."/>
            <person name="Makela M.R."/>
            <person name="Barry K."/>
            <person name="Chovatia M."/>
            <person name="Clum A."/>
            <person name="Daum C."/>
            <person name="Haridas S."/>
            <person name="He G."/>
            <person name="LaButti K."/>
            <person name="Lipzen A."/>
            <person name="Mondo S."/>
            <person name="Riley R."/>
            <person name="Salamov A."/>
            <person name="Simmons B.A."/>
            <person name="Magnuson J.K."/>
            <person name="Henrissat B."/>
            <person name="Mortensen U.H."/>
            <person name="Larsen T.O."/>
            <person name="Devries R.P."/>
            <person name="Grigoriev I.V."/>
            <person name="Machida M."/>
            <person name="Baker S.E."/>
            <person name="Andersen M.R."/>
        </authorList>
    </citation>
    <scope>NUCLEOTIDE SEQUENCE [LARGE SCALE GENOMIC DNA]</scope>
    <source>
        <strain evidence="5">CBS 553.77</strain>
    </source>
</reference>
<keyword evidence="2" id="KW-0472">Membrane</keyword>